<dbReference type="Gene3D" id="1.20.140.100">
    <property type="entry name" value="Dynein heavy chain, N-terminal domain 2"/>
    <property type="match status" value="1"/>
</dbReference>
<feature type="domain" description="Dynein heavy chain linker" evidence="4">
    <location>
        <begin position="1497"/>
        <end position="1804"/>
    </location>
</feature>
<dbReference type="OrthoDB" id="286107at2759"/>
<dbReference type="InterPro" id="IPR026983">
    <property type="entry name" value="DHC"/>
</dbReference>
<evidence type="ECO:0000259" key="4">
    <source>
        <dbReference type="Pfam" id="PF08393"/>
    </source>
</evidence>
<dbReference type="PANTHER" id="PTHR46532:SF4">
    <property type="entry name" value="AAA+ ATPASE DOMAIN-CONTAINING PROTEIN"/>
    <property type="match status" value="1"/>
</dbReference>
<dbReference type="InterPro" id="IPR042222">
    <property type="entry name" value="Dynein_2_N"/>
</dbReference>
<comment type="caution">
    <text evidence="5">The sequence shown here is derived from an EMBL/GenBank/DDBJ whole genome shotgun (WGS) entry which is preliminary data.</text>
</comment>
<dbReference type="PANTHER" id="PTHR46532">
    <property type="entry name" value="MALE FERTILITY FACTOR KL5"/>
    <property type="match status" value="1"/>
</dbReference>
<proteinExistence type="inferred from homology"/>
<feature type="region of interest" description="Disordered" evidence="2">
    <location>
        <begin position="1"/>
        <end position="111"/>
    </location>
</feature>
<name>A0A226ERL8_FOLCA</name>
<evidence type="ECO:0000259" key="3">
    <source>
        <dbReference type="Pfam" id="PF08385"/>
    </source>
</evidence>
<dbReference type="InterPro" id="IPR013602">
    <property type="entry name" value="Dynein_heavy_linker"/>
</dbReference>
<gene>
    <name evidence="5" type="ORF">Fcan01_04110</name>
</gene>
<feature type="compositionally biased region" description="Acidic residues" evidence="2">
    <location>
        <begin position="67"/>
        <end position="77"/>
    </location>
</feature>
<evidence type="ECO:0000313" key="6">
    <source>
        <dbReference type="Proteomes" id="UP000198287"/>
    </source>
</evidence>
<evidence type="ECO:0000256" key="2">
    <source>
        <dbReference type="SAM" id="MobiDB-lite"/>
    </source>
</evidence>
<evidence type="ECO:0000256" key="1">
    <source>
        <dbReference type="ARBA" id="ARBA00008887"/>
    </source>
</evidence>
<feature type="compositionally biased region" description="Acidic residues" evidence="2">
    <location>
        <begin position="1"/>
        <end position="20"/>
    </location>
</feature>
<dbReference type="Pfam" id="PF08385">
    <property type="entry name" value="DHC_N1"/>
    <property type="match status" value="1"/>
</dbReference>
<dbReference type="Proteomes" id="UP000198287">
    <property type="component" value="Unassembled WGS sequence"/>
</dbReference>
<dbReference type="GO" id="GO:0051959">
    <property type="term" value="F:dynein light intermediate chain binding"/>
    <property type="evidence" value="ECO:0007669"/>
    <property type="project" value="InterPro"/>
</dbReference>
<dbReference type="GO" id="GO:0045505">
    <property type="term" value="F:dynein intermediate chain binding"/>
    <property type="evidence" value="ECO:0007669"/>
    <property type="project" value="InterPro"/>
</dbReference>
<dbReference type="EMBL" id="LNIX01000002">
    <property type="protein sequence ID" value="OXA59900.1"/>
    <property type="molecule type" value="Genomic_DNA"/>
</dbReference>
<dbReference type="Pfam" id="PF08393">
    <property type="entry name" value="DHC_N2"/>
    <property type="match status" value="1"/>
</dbReference>
<comment type="similarity">
    <text evidence="1">Belongs to the dynein heavy chain family.</text>
</comment>
<dbReference type="STRING" id="158441.A0A226ERL8"/>
<dbReference type="Gene3D" id="1.10.287.2620">
    <property type="match status" value="1"/>
</dbReference>
<dbReference type="GO" id="GO:0005858">
    <property type="term" value="C:axonemal dynein complex"/>
    <property type="evidence" value="ECO:0007669"/>
    <property type="project" value="TreeGrafter"/>
</dbReference>
<dbReference type="OMA" id="REWEAYI"/>
<keyword evidence="6" id="KW-1185">Reference proteome</keyword>
<accession>A0A226ERL8</accession>
<organism evidence="5 6">
    <name type="scientific">Folsomia candida</name>
    <name type="common">Springtail</name>
    <dbReference type="NCBI Taxonomy" id="158441"/>
    <lineage>
        <taxon>Eukaryota</taxon>
        <taxon>Metazoa</taxon>
        <taxon>Ecdysozoa</taxon>
        <taxon>Arthropoda</taxon>
        <taxon>Hexapoda</taxon>
        <taxon>Collembola</taxon>
        <taxon>Entomobryomorpha</taxon>
        <taxon>Isotomoidea</taxon>
        <taxon>Isotomidae</taxon>
        <taxon>Proisotominae</taxon>
        <taxon>Folsomia</taxon>
    </lineage>
</organism>
<sequence length="1824" mass="212115">MSEEENTPDEEGGEEEDEPAPEVAAGSSEPEEEEVAEGDAPSETPAPTADSGGQPPDKPPEDKKPEDEDEGEDDEDASEKKGGKVTLPAESSPKEVGKDMKKRKHSISAHLQAEITKQKILRAKQDRENRRADLDTHHLFLIETVASHLDLKPKDIEEFVIDAAEYMAILASFFDKKGKKGVVFCYQDADPPGPESGRPVQQPTKKEKMKRLMVTDGSDIPMKGICMYFFRTGHEHKITMKNIADEVFFGILDIRDPDEPGIVLESVHHLLKNIYLKHLKLNSTWISVSDPETAAKIRLRFLSSIDHYAEFLFDSRHDIASRLDLRNVSDMDEVFQTYLRTAEEVIEASKNPDIVAKVEHTVIMWCKNFEKVLAMSKQMRKETDTMGPLAELAYWRNLMAKMCYIIQQVQQINVQNFIQVLIHSKSRVLKRWKDVDTRVTDEYHEAKDNVRYMYALEKFCTPLYQVDPPGMIEHINSMMYVIRTIHTTSRYYNTCEKVTALMVKISNQMIASCRRYLTKDDTVTAWAQDKKVMLDKLNKCIELYDVYRSAYEATKEELADNPDGKRFNLSVNNIFGRFEQFCERLTKIIQIVEIFNLYTPIHDSHIDGLDEISTRLKNLHKQILEKTYDPFEFRKPFFDTDFVLIRSTIDDIQENLEKFMDQSIEACPTCMHGLVLLERFKNLKNPCLDIDGRNWYLFQFYHNEIELILQIYEAEKNETPIPRGYPPFGGKIAWARHLYKRLERPMKWFEEKTSILKRDDARPTIKLFNGTCKKLVLYEMLVHESWVKTCNFIYDALEAPILTLRGTVRQELVLNFDPFFRQIIDETEIIRKLGLEVPDIAQVVYYKQEMIFHTYERIKGLLERFLVIKQKVPQDLSVLMRPLLKKVEKSFMPGVTNINWTSLKGEEYFDYIDVHQNDLEGIVKKTQEILNLRINQFLYEISHTLMIDFPEDRPMTVNDYMEIIKRYGVVVAKDLEYKSRMCEQAVVELINMLLRTCDMPTPVESPTLWLNANMPIPNFREGEIIVEKPPVDPSIQMNTMTKEEQQHIYEESRNVFGFYNQKCIEALQKTTRISLDILRQRTEEPQVSKRNPGKILNRVPVFTADLILTIPTIQMKPQLGDMQQLLNRSIVLITECLKRVVIWGQSRRTSFDNKAADAYYKDVSKLDEAGANPYPRLQPADALLQTIIPLENLNSRLKNSYKPVMDYKDISKMVLMMQTVVLQAKQTVQNLIYQYSQYNFLWKETRDEEIKDILETDPVITEVEAIMRSYRELEDEIEAIAPSHRVGPLEVLTAEMKMGFLMEVKEWKNSLCRQMSDKYKVKALEISKFIDEASKDLNTPLKDMNDIRFVMTALANIRSKQVDIDVGIIPIEECYTFLGKEKYKIPEEESNRADTLRYNFNRLQTRALEMHGQICNLQENNKKKLFEAIAKFKNDLANYYAKYVKSGPMVEGLAAQNASDRLVIFQDEFDELWERYVMFNAAEKLFGIIPTEYPDLMKLHRELSLLQKLYGLYNDVMRAVNGYYDIKWGDLKIPKIYVEIHEFQSRCNALPKALKGWPAYEALKQRIEDFNETCPLLELMTNRAMKDRHWEKIGDITGHIFNIENENFSLKHVMEAPILQFKGLVEDACIGAQEEREMEMKLKQLQLDWSTVPLLFAHFKNRGEILLREAETMETMASLDKSILVVQAMIDNKYHGFFKKELNTRLGDYTKTRGILEMWLQTQTLWMDMEAVFVGGDIARNIPLEAKRFNNSNRNWMKIMQGARENPFVISFCVSDEFMAQILPHLKEQLELCEKAVNEFVEQQEIAAAEAAAAEAAKEAAEKF</sequence>
<protein>
    <submittedName>
        <fullName evidence="5">Dynein heavy chain 8, axonemal</fullName>
    </submittedName>
</protein>
<dbReference type="GO" id="GO:0007018">
    <property type="term" value="P:microtubule-based movement"/>
    <property type="evidence" value="ECO:0007669"/>
    <property type="project" value="InterPro"/>
</dbReference>
<reference evidence="5 6" key="1">
    <citation type="submission" date="2015-12" db="EMBL/GenBank/DDBJ databases">
        <title>The genome of Folsomia candida.</title>
        <authorList>
            <person name="Faddeeva A."/>
            <person name="Derks M.F."/>
            <person name="Anvar Y."/>
            <person name="Smit S."/>
            <person name="Van Straalen N."/>
            <person name="Roelofs D."/>
        </authorList>
    </citation>
    <scope>NUCLEOTIDE SEQUENCE [LARGE SCALE GENOMIC DNA]</scope>
    <source>
        <strain evidence="5 6">VU population</strain>
        <tissue evidence="5">Whole body</tissue>
    </source>
</reference>
<evidence type="ECO:0000313" key="5">
    <source>
        <dbReference type="EMBL" id="OXA59900.1"/>
    </source>
</evidence>
<feature type="domain" description="Dynein heavy chain tail" evidence="3">
    <location>
        <begin position="356"/>
        <end position="908"/>
    </location>
</feature>
<dbReference type="InterPro" id="IPR013594">
    <property type="entry name" value="Dynein_heavy_tail"/>
</dbReference>
<dbReference type="FunFam" id="1.20.140.100:FF:000003">
    <property type="entry name" value="Dynein, axonemal, heavy chain 5"/>
    <property type="match status" value="1"/>
</dbReference>